<dbReference type="SMART" id="SM00363">
    <property type="entry name" value="S4"/>
    <property type="match status" value="1"/>
</dbReference>
<proteinExistence type="inferred from homology"/>
<dbReference type="Gene3D" id="3.30.2350.10">
    <property type="entry name" value="Pseudouridine synthase"/>
    <property type="match status" value="1"/>
</dbReference>
<dbReference type="InterPro" id="IPR002942">
    <property type="entry name" value="S4_RNA-bd"/>
</dbReference>
<dbReference type="NCBIfam" id="TIGR00005">
    <property type="entry name" value="rluA_subfam"/>
    <property type="match status" value="1"/>
</dbReference>
<dbReference type="InterPro" id="IPR036986">
    <property type="entry name" value="S4_RNA-bd_sf"/>
</dbReference>
<dbReference type="AlphaFoldDB" id="A0A6J7FHV2"/>
<dbReference type="PANTHER" id="PTHR21600">
    <property type="entry name" value="MITOCHONDRIAL RNA PSEUDOURIDINE SYNTHASE"/>
    <property type="match status" value="1"/>
</dbReference>
<dbReference type="Gene3D" id="3.10.290.10">
    <property type="entry name" value="RNA-binding S4 domain"/>
    <property type="match status" value="1"/>
</dbReference>
<organism evidence="4">
    <name type="scientific">freshwater metagenome</name>
    <dbReference type="NCBI Taxonomy" id="449393"/>
    <lineage>
        <taxon>unclassified sequences</taxon>
        <taxon>metagenomes</taxon>
        <taxon>ecological metagenomes</taxon>
    </lineage>
</organism>
<sequence length="306" mass="32463">MIIREEIPPALAGERLDRIVALLTDASRSDAAALVANGGASLDGVVTTSGKIRVTLDQVVEIDPDLLPKRPLPIADTSIELPIVYADDDVIIVDKPAGLVVHPGHGHPDGTLVNAILAKYPDVAGVGDPMRPGIVHRLDVGTSGLMAVARSDRAYQSLVAALAARTVTRAYLALVWGHLESPNGVIDAPIGRDHRDPLRMAVVIDGKPARTRYHTITNYRSPAEVSEVECRLETGRTHQIRVHLAAAGHPVVGDGAYGGIRSGVVSPRPFLHAAELAFVHPGTGETMTFTSPLPQDLRDVLDGLTL</sequence>
<evidence type="ECO:0000256" key="2">
    <source>
        <dbReference type="ARBA" id="ARBA00023235"/>
    </source>
</evidence>
<dbReference type="SUPFAM" id="SSF55174">
    <property type="entry name" value="Alpha-L RNA-binding motif"/>
    <property type="match status" value="1"/>
</dbReference>
<dbReference type="Pfam" id="PF00849">
    <property type="entry name" value="PseudoU_synth_2"/>
    <property type="match status" value="1"/>
</dbReference>
<comment type="similarity">
    <text evidence="1">Belongs to the pseudouridine synthase RluA family.</text>
</comment>
<dbReference type="InterPro" id="IPR050188">
    <property type="entry name" value="RluA_PseudoU_synthase"/>
</dbReference>
<dbReference type="PANTHER" id="PTHR21600:SF44">
    <property type="entry name" value="RIBOSOMAL LARGE SUBUNIT PSEUDOURIDINE SYNTHASE D"/>
    <property type="match status" value="1"/>
</dbReference>
<dbReference type="PROSITE" id="PS50889">
    <property type="entry name" value="S4"/>
    <property type="match status" value="1"/>
</dbReference>
<dbReference type="GO" id="GO:0009982">
    <property type="term" value="F:pseudouridine synthase activity"/>
    <property type="evidence" value="ECO:0007669"/>
    <property type="project" value="InterPro"/>
</dbReference>
<dbReference type="GO" id="GO:0000455">
    <property type="term" value="P:enzyme-directed rRNA pseudouridine synthesis"/>
    <property type="evidence" value="ECO:0007669"/>
    <property type="project" value="TreeGrafter"/>
</dbReference>
<evidence type="ECO:0000256" key="1">
    <source>
        <dbReference type="ARBA" id="ARBA00010876"/>
    </source>
</evidence>
<evidence type="ECO:0000313" key="4">
    <source>
        <dbReference type="EMBL" id="CAB4891193.1"/>
    </source>
</evidence>
<accession>A0A6J7FHV2</accession>
<feature type="domain" description="RNA-binding S4" evidence="3">
    <location>
        <begin position="14"/>
        <end position="73"/>
    </location>
</feature>
<dbReference type="EMBL" id="CAFBLP010000110">
    <property type="protein sequence ID" value="CAB4891193.1"/>
    <property type="molecule type" value="Genomic_DNA"/>
</dbReference>
<dbReference type="InterPro" id="IPR006145">
    <property type="entry name" value="PsdUridine_synth_RsuA/RluA"/>
</dbReference>
<gene>
    <name evidence="4" type="ORF">UFOPK3376_02847</name>
</gene>
<keyword evidence="2" id="KW-0413">Isomerase</keyword>
<dbReference type="CDD" id="cd02869">
    <property type="entry name" value="PseudoU_synth_RluA_like"/>
    <property type="match status" value="1"/>
</dbReference>
<name>A0A6J7FHV2_9ZZZZ</name>
<reference evidence="4" key="1">
    <citation type="submission" date="2020-05" db="EMBL/GenBank/DDBJ databases">
        <authorList>
            <person name="Chiriac C."/>
            <person name="Salcher M."/>
            <person name="Ghai R."/>
            <person name="Kavagutti S V."/>
        </authorList>
    </citation>
    <scope>NUCLEOTIDE SEQUENCE</scope>
</reference>
<dbReference type="GO" id="GO:0003723">
    <property type="term" value="F:RNA binding"/>
    <property type="evidence" value="ECO:0007669"/>
    <property type="project" value="InterPro"/>
</dbReference>
<dbReference type="InterPro" id="IPR020103">
    <property type="entry name" value="PsdUridine_synth_cat_dom_sf"/>
</dbReference>
<dbReference type="SUPFAM" id="SSF55120">
    <property type="entry name" value="Pseudouridine synthase"/>
    <property type="match status" value="1"/>
</dbReference>
<protein>
    <submittedName>
        <fullName evidence="4">Unannotated protein</fullName>
    </submittedName>
</protein>
<evidence type="ECO:0000259" key="3">
    <source>
        <dbReference type="SMART" id="SM00363"/>
    </source>
</evidence>
<dbReference type="InterPro" id="IPR006225">
    <property type="entry name" value="PsdUridine_synth_RluC/D"/>
</dbReference>